<dbReference type="AlphaFoldDB" id="A0A4C1XBQ5"/>
<evidence type="ECO:0000256" key="2">
    <source>
        <dbReference type="ARBA" id="ARBA00022846"/>
    </source>
</evidence>
<dbReference type="OrthoDB" id="7760980at2759"/>
<dbReference type="GO" id="GO:0005858">
    <property type="term" value="C:axonemal dynein complex"/>
    <property type="evidence" value="ECO:0007669"/>
    <property type="project" value="InterPro"/>
</dbReference>
<dbReference type="PANTHER" id="PTHR21625:SF0">
    <property type="entry name" value="DYNEIN REGULATORY COMPLEX SUBUNIT 2"/>
    <property type="match status" value="1"/>
</dbReference>
<dbReference type="PANTHER" id="PTHR21625">
    <property type="entry name" value="NYD-SP28 PROTEIN"/>
    <property type="match status" value="1"/>
</dbReference>
<keyword evidence="2" id="KW-0282">Flagellum</keyword>
<dbReference type="Proteomes" id="UP000299102">
    <property type="component" value="Unassembled WGS sequence"/>
</dbReference>
<name>A0A4C1XBQ5_EUMVA</name>
<keyword evidence="5" id="KW-0175">Coiled coil</keyword>
<sequence length="459" mass="53503">MPTKEEKRLAALRKAQERERELKRKELKREVAAQALRRAELEKLWLDTVLKMKEPIIRQDMEVMWHSFERTCDKKDHLIKYLIYLTQIANDQYQRTVANFCETVDAVINKFLTDMERIAKENDKQVTELLERCEEDFNRVRSDHNAAETHLHLLLYHGHTTSDKKAWAARGVNFVKADEERNKFLDERDKLRSFLENIYSHTWDQYVATIKAYVSETSDIQKKVRQLRQKEATMADVIATQEKKIGSNSELIAKLRNELQLYESGTKQAEFRDNRDRHRNARDKIKSDLIDGCKTDAERLAQLVRVTDDTSDWLVKAQKKAKKVLSVAALCRRLETQREKIFLYTSDLTIAPAVSKDEVVVAQRSSNESLIANTTAATTGLARLWQRMSKAELSYRALIREKRVLTRDSMIIKLKLAESEDNMEPEVQKCSDSSTSITRTIKRPLAVEGVFAMRKYNFK</sequence>
<evidence type="ECO:0000256" key="1">
    <source>
        <dbReference type="ARBA" id="ARBA00004611"/>
    </source>
</evidence>
<protein>
    <submittedName>
        <fullName evidence="6">Dynein regulatory complex subunit 2</fullName>
    </submittedName>
</protein>
<dbReference type="EMBL" id="BGZK01000811">
    <property type="protein sequence ID" value="GBP61331.1"/>
    <property type="molecule type" value="Genomic_DNA"/>
</dbReference>
<comment type="subcellular location">
    <subcellularLocation>
        <location evidence="1">Cytoplasm</location>
        <location evidence="1">Cytoskeleton</location>
        <location evidence="1">Flagellum axoneme</location>
    </subcellularLocation>
</comment>
<evidence type="ECO:0000256" key="5">
    <source>
        <dbReference type="SAM" id="Coils"/>
    </source>
</evidence>
<dbReference type="STRING" id="151549.A0A4C1XBQ5"/>
<keyword evidence="3" id="KW-0969">Cilium</keyword>
<accession>A0A4C1XBQ5</accession>
<dbReference type="GO" id="GO:0060285">
    <property type="term" value="P:cilium-dependent cell motility"/>
    <property type="evidence" value="ECO:0007669"/>
    <property type="project" value="TreeGrafter"/>
</dbReference>
<feature type="coiled-coil region" evidence="5">
    <location>
        <begin position="15"/>
        <end position="44"/>
    </location>
</feature>
<keyword evidence="4" id="KW-0966">Cell projection</keyword>
<dbReference type="GO" id="GO:0070286">
    <property type="term" value="P:axonemal dynein complex assembly"/>
    <property type="evidence" value="ECO:0007669"/>
    <property type="project" value="InterPro"/>
</dbReference>
<gene>
    <name evidence="6" type="primary">Ccdc65</name>
    <name evidence="6" type="ORF">EVAR_53246_1</name>
</gene>
<organism evidence="6 7">
    <name type="scientific">Eumeta variegata</name>
    <name type="common">Bagworm moth</name>
    <name type="synonym">Eumeta japonica</name>
    <dbReference type="NCBI Taxonomy" id="151549"/>
    <lineage>
        <taxon>Eukaryota</taxon>
        <taxon>Metazoa</taxon>
        <taxon>Ecdysozoa</taxon>
        <taxon>Arthropoda</taxon>
        <taxon>Hexapoda</taxon>
        <taxon>Insecta</taxon>
        <taxon>Pterygota</taxon>
        <taxon>Neoptera</taxon>
        <taxon>Endopterygota</taxon>
        <taxon>Lepidoptera</taxon>
        <taxon>Glossata</taxon>
        <taxon>Ditrysia</taxon>
        <taxon>Tineoidea</taxon>
        <taxon>Psychidae</taxon>
        <taxon>Oiketicinae</taxon>
        <taxon>Eumeta</taxon>
    </lineage>
</organism>
<proteinExistence type="predicted"/>
<evidence type="ECO:0000313" key="7">
    <source>
        <dbReference type="Proteomes" id="UP000299102"/>
    </source>
</evidence>
<comment type="caution">
    <text evidence="6">The sequence shown here is derived from an EMBL/GenBank/DDBJ whole genome shotgun (WGS) entry which is preliminary data.</text>
</comment>
<evidence type="ECO:0000256" key="3">
    <source>
        <dbReference type="ARBA" id="ARBA00023069"/>
    </source>
</evidence>
<keyword evidence="7" id="KW-1185">Reference proteome</keyword>
<evidence type="ECO:0000256" key="4">
    <source>
        <dbReference type="ARBA" id="ARBA00023273"/>
    </source>
</evidence>
<dbReference type="InterPro" id="IPR039750">
    <property type="entry name" value="DRC1/DRC2"/>
</dbReference>
<reference evidence="6 7" key="1">
    <citation type="journal article" date="2019" name="Commun. Biol.">
        <title>The bagworm genome reveals a unique fibroin gene that provides high tensile strength.</title>
        <authorList>
            <person name="Kono N."/>
            <person name="Nakamura H."/>
            <person name="Ohtoshi R."/>
            <person name="Tomita M."/>
            <person name="Numata K."/>
            <person name="Arakawa K."/>
        </authorList>
    </citation>
    <scope>NUCLEOTIDE SEQUENCE [LARGE SCALE GENOMIC DNA]</scope>
</reference>
<evidence type="ECO:0000313" key="6">
    <source>
        <dbReference type="EMBL" id="GBP61331.1"/>
    </source>
</evidence>
<dbReference type="GO" id="GO:0003352">
    <property type="term" value="P:regulation of cilium movement"/>
    <property type="evidence" value="ECO:0007669"/>
    <property type="project" value="TreeGrafter"/>
</dbReference>